<organism evidence="2 3">
    <name type="scientific">Thioclava litoralis</name>
    <dbReference type="NCBI Taxonomy" id="3076557"/>
    <lineage>
        <taxon>Bacteria</taxon>
        <taxon>Pseudomonadati</taxon>
        <taxon>Pseudomonadota</taxon>
        <taxon>Alphaproteobacteria</taxon>
        <taxon>Rhodobacterales</taxon>
        <taxon>Paracoccaceae</taxon>
        <taxon>Thioclava</taxon>
    </lineage>
</organism>
<proteinExistence type="predicted"/>
<feature type="domain" description="Helicase ATP-binding" evidence="1">
    <location>
        <begin position="176"/>
        <end position="366"/>
    </location>
</feature>
<dbReference type="PANTHER" id="PTHR47396">
    <property type="entry name" value="TYPE I RESTRICTION ENZYME ECOKI R PROTEIN"/>
    <property type="match status" value="1"/>
</dbReference>
<dbReference type="Gene3D" id="3.40.50.300">
    <property type="entry name" value="P-loop containing nucleotide triphosphate hydrolases"/>
    <property type="match status" value="2"/>
</dbReference>
<dbReference type="PANTHER" id="PTHR47396:SF1">
    <property type="entry name" value="ATP-DEPENDENT HELICASE IRC3-RELATED"/>
    <property type="match status" value="1"/>
</dbReference>
<keyword evidence="2" id="KW-0614">Plasmid</keyword>
<evidence type="ECO:0000313" key="3">
    <source>
        <dbReference type="Proteomes" id="UP001623290"/>
    </source>
</evidence>
<keyword evidence="2" id="KW-0067">ATP-binding</keyword>
<gene>
    <name evidence="2" type="ORF">RPE78_14880</name>
</gene>
<dbReference type="InterPro" id="IPR050742">
    <property type="entry name" value="Helicase_Restrict-Modif_Enz"/>
</dbReference>
<keyword evidence="2" id="KW-0347">Helicase</keyword>
<dbReference type="Pfam" id="PF04851">
    <property type="entry name" value="ResIII"/>
    <property type="match status" value="1"/>
</dbReference>
<dbReference type="Gene3D" id="3.90.1570.30">
    <property type="match status" value="1"/>
</dbReference>
<dbReference type="RefSeq" id="WP_330646865.1">
    <property type="nucleotide sequence ID" value="NZ_CP135444.1"/>
</dbReference>
<keyword evidence="2" id="KW-0547">Nucleotide-binding</keyword>
<dbReference type="EMBL" id="CP135444">
    <property type="protein sequence ID" value="WRY35122.1"/>
    <property type="molecule type" value="Genomic_DNA"/>
</dbReference>
<dbReference type="SUPFAM" id="SSF52540">
    <property type="entry name" value="P-loop containing nucleoside triphosphate hydrolases"/>
    <property type="match status" value="1"/>
</dbReference>
<keyword evidence="2" id="KW-0378">Hydrolase</keyword>
<dbReference type="InterPro" id="IPR027417">
    <property type="entry name" value="P-loop_NTPase"/>
</dbReference>
<dbReference type="InterPro" id="IPR006935">
    <property type="entry name" value="Helicase/UvrB_N"/>
</dbReference>
<reference evidence="2 3" key="1">
    <citation type="submission" date="2023-09" db="EMBL/GenBank/DDBJ databases">
        <title>Thioclava shenzhenensis sp. nov., a multidrug resistant bacteria-antagonizing species isolated from coastal seawater.</title>
        <authorList>
            <person name="Long M."/>
        </authorList>
    </citation>
    <scope>NUCLEOTIDE SEQUENCE [LARGE SCALE GENOMIC DNA]</scope>
    <source>
        <strain evidence="2 3">FTW29</strain>
        <plasmid evidence="2 3">unnamed1</plasmid>
    </source>
</reference>
<protein>
    <submittedName>
        <fullName evidence="2">DEAD/DEAH box helicase family protein</fullName>
    </submittedName>
</protein>
<dbReference type="GO" id="GO:0004386">
    <property type="term" value="F:helicase activity"/>
    <property type="evidence" value="ECO:0007669"/>
    <property type="project" value="UniProtKB-KW"/>
</dbReference>
<dbReference type="Proteomes" id="UP001623290">
    <property type="component" value="Plasmid unnamed1"/>
</dbReference>
<evidence type="ECO:0000259" key="1">
    <source>
        <dbReference type="PROSITE" id="PS51192"/>
    </source>
</evidence>
<dbReference type="CDD" id="cd18032">
    <property type="entry name" value="DEXHc_RE_I_III_res"/>
    <property type="match status" value="1"/>
</dbReference>
<dbReference type="PROSITE" id="PS51192">
    <property type="entry name" value="HELICASE_ATP_BIND_1"/>
    <property type="match status" value="1"/>
</dbReference>
<dbReference type="SMART" id="SM00487">
    <property type="entry name" value="DEXDc"/>
    <property type="match status" value="1"/>
</dbReference>
<accession>A0ABZ1E5M0</accession>
<keyword evidence="3" id="KW-1185">Reference proteome</keyword>
<sequence length="530" mass="59741">MSTAVNQNPEQLARDRIDELLRAAGWVVQDKSAIDFGAGLGVAVREYQTDIGPADYVLFVDRSAVGVIEAKPETWGEKLTTVEDQSSGYANARLKWVSNAEPLPFVYESTGTITRFTDGRDPSPRSREVFTFHRPETLKSWSNAPFSFRTGLSKLPELNTDGLRDCQITAITNLEASLQAGKPRALVQMATGSGKTFTAITQVYRLLKHTGARRILFLVDTKNLGEQAEQEFMAYVPNDDNRKFTELYNVQRLTSPSMAGDTQVVISTIQRMYATLKGEDLDESLEDENPAEQKFRPKTPKPVVYNPKLPPETFDVVVIDECHRSIYNLWRQVSEYWDAFLVGLTATPDNRTFGFFKKNVVSEYTHEKAVADKVNVGNEVYIIETKVTKGGGKVQAQQLVEKRERATRAKRWETQDVDEAYAATQLDRSVVAPDQIRTVIRTFHDQWPEIFPGRKELPKTLIFAKTDSHADDIIQTVREEFGEGNEFCRKITNGAKNPKSSLTAFRNEYYPRIAVTVDMIATGTDVKPLE</sequence>
<dbReference type="InterPro" id="IPR014001">
    <property type="entry name" value="Helicase_ATP-bd"/>
</dbReference>
<name>A0ABZ1E5M0_9RHOB</name>
<geneLocation type="plasmid" evidence="2 3">
    <name>unnamed1</name>
</geneLocation>
<evidence type="ECO:0000313" key="2">
    <source>
        <dbReference type="EMBL" id="WRY35122.1"/>
    </source>
</evidence>